<keyword evidence="1" id="KW-0175">Coiled coil</keyword>
<evidence type="ECO:0000256" key="1">
    <source>
        <dbReference type="SAM" id="Coils"/>
    </source>
</evidence>
<dbReference type="EMBL" id="DUGC01000051">
    <property type="protein sequence ID" value="HIH09632.1"/>
    <property type="molecule type" value="Genomic_DNA"/>
</dbReference>
<protein>
    <submittedName>
        <fullName evidence="2">Uncharacterized protein</fullName>
    </submittedName>
</protein>
<gene>
    <name evidence="2" type="ORF">HA254_03085</name>
</gene>
<organism evidence="2 3">
    <name type="scientific">Candidatus Iainarchaeum sp</name>
    <dbReference type="NCBI Taxonomy" id="3101447"/>
    <lineage>
        <taxon>Archaea</taxon>
        <taxon>Candidatus Iainarchaeota</taxon>
        <taxon>Candidatus Iainarchaeia</taxon>
        <taxon>Candidatus Iainarchaeales</taxon>
        <taxon>Candidatus Iainarchaeaceae</taxon>
        <taxon>Candidatus Iainarchaeum</taxon>
    </lineage>
</organism>
<evidence type="ECO:0000313" key="3">
    <source>
        <dbReference type="Proteomes" id="UP000565078"/>
    </source>
</evidence>
<comment type="caution">
    <text evidence="2">The sequence shown here is derived from an EMBL/GenBank/DDBJ whole genome shotgun (WGS) entry which is preliminary data.</text>
</comment>
<feature type="coiled-coil region" evidence="1">
    <location>
        <begin position="155"/>
        <end position="182"/>
    </location>
</feature>
<dbReference type="Proteomes" id="UP000565078">
    <property type="component" value="Unassembled WGS sequence"/>
</dbReference>
<dbReference type="AlphaFoldDB" id="A0A7J4IVY0"/>
<reference evidence="3" key="1">
    <citation type="journal article" date="2020" name="bioRxiv">
        <title>A rank-normalized archaeal taxonomy based on genome phylogeny resolves widespread incomplete and uneven classifications.</title>
        <authorList>
            <person name="Rinke C."/>
            <person name="Chuvochina M."/>
            <person name="Mussig A.J."/>
            <person name="Chaumeil P.-A."/>
            <person name="Waite D.W."/>
            <person name="Whitman W.B."/>
            <person name="Parks D.H."/>
            <person name="Hugenholtz P."/>
        </authorList>
    </citation>
    <scope>NUCLEOTIDE SEQUENCE [LARGE SCALE GENOMIC DNA]</scope>
</reference>
<accession>A0A7J4IVY0</accession>
<sequence length="378" mass="43762">MHELAHICELIEQSVLAAREKATARHWGEYSRQSFILNLNGIIPLLEQLLQLFRDAKTGLEMRPEAGKPELKGLIGELSQLIGVLKRNREMEEARTGKIKEQGIHVLAQTITVPELYADLEQKTLAALLKGSYMAERLRVFDRKRDSTLSTKAGQANIITLLEQKEKELSDLREKYEENRKNSFLGLAEKESATDIENELNAASRQLESRTAITRRMFEEATESMARLERQLQGVGEHVRSVEDIEAQLTAKTFELVTVLKKERDYTKKVLMEIEHDTVQLRNTYSKELISMQEEKIGARNELEQKHEREISAARRDIHEKNQMLSHLRDTVAAREKKIQHLEGEMEKLQLINKSYHKHHAIKEHLLRHGKEREKRDG</sequence>
<name>A0A7J4IVY0_9ARCH</name>
<evidence type="ECO:0000313" key="2">
    <source>
        <dbReference type="EMBL" id="HIH09632.1"/>
    </source>
</evidence>
<proteinExistence type="predicted"/>
<feature type="coiled-coil region" evidence="1">
    <location>
        <begin position="289"/>
        <end position="352"/>
    </location>
</feature>